<protein>
    <submittedName>
        <fullName evidence="2">Tryptophan 2,3-dioxygenase</fullName>
    </submittedName>
</protein>
<evidence type="ECO:0000256" key="1">
    <source>
        <dbReference type="SAM" id="MobiDB-lite"/>
    </source>
</evidence>
<keyword evidence="2" id="KW-0223">Dioxygenase</keyword>
<name>L8Y8Z8_TUPCH</name>
<reference evidence="3" key="1">
    <citation type="submission" date="2012-07" db="EMBL/GenBank/DDBJ databases">
        <title>Genome of the Chinese tree shrew, a rising model animal genetically related to primates.</title>
        <authorList>
            <person name="Zhang G."/>
            <person name="Fan Y."/>
            <person name="Yao Y."/>
            <person name="Huang Z."/>
        </authorList>
    </citation>
    <scope>NUCLEOTIDE SEQUENCE [LARGE SCALE GENOMIC DNA]</scope>
</reference>
<proteinExistence type="predicted"/>
<feature type="region of interest" description="Disordered" evidence="1">
    <location>
        <begin position="55"/>
        <end position="100"/>
    </location>
</feature>
<evidence type="ECO:0000313" key="2">
    <source>
        <dbReference type="EMBL" id="ELV12727.1"/>
    </source>
</evidence>
<evidence type="ECO:0000313" key="3">
    <source>
        <dbReference type="Proteomes" id="UP000011518"/>
    </source>
</evidence>
<accession>L8Y8Z8</accession>
<dbReference type="STRING" id="246437.L8Y8Z8"/>
<dbReference type="Proteomes" id="UP000011518">
    <property type="component" value="Unassembled WGS sequence"/>
</dbReference>
<dbReference type="AlphaFoldDB" id="L8Y8Z8"/>
<sequence length="100" mass="10788">MSGCPFLRNSLGYSFKTLSVEGEDQSQTGVNRASKGGLVYGDYLQVCGCSSRRRRTLSDTSCSGDLGFAQSPWSSGPRDDPVHTGVPSSDFCQNSSWLRP</sequence>
<keyword evidence="3" id="KW-1185">Reference proteome</keyword>
<gene>
    <name evidence="2" type="ORF">TREES_T100002216</name>
</gene>
<dbReference type="GO" id="GO:0051213">
    <property type="term" value="F:dioxygenase activity"/>
    <property type="evidence" value="ECO:0007669"/>
    <property type="project" value="UniProtKB-KW"/>
</dbReference>
<keyword evidence="2" id="KW-0560">Oxidoreductase</keyword>
<dbReference type="EMBL" id="KB364384">
    <property type="protein sequence ID" value="ELV12727.1"/>
    <property type="molecule type" value="Genomic_DNA"/>
</dbReference>
<dbReference type="InParanoid" id="L8Y8Z8"/>
<feature type="compositionally biased region" description="Polar residues" evidence="1">
    <location>
        <begin position="86"/>
        <end position="100"/>
    </location>
</feature>
<reference evidence="3" key="2">
    <citation type="journal article" date="2013" name="Nat. Commun.">
        <title>Genome of the Chinese tree shrew.</title>
        <authorList>
            <person name="Fan Y."/>
            <person name="Huang Z.Y."/>
            <person name="Cao C.C."/>
            <person name="Chen C.S."/>
            <person name="Chen Y.X."/>
            <person name="Fan D.D."/>
            <person name="He J."/>
            <person name="Hou H.L."/>
            <person name="Hu L."/>
            <person name="Hu X.T."/>
            <person name="Jiang X.T."/>
            <person name="Lai R."/>
            <person name="Lang Y.S."/>
            <person name="Liang B."/>
            <person name="Liao S.G."/>
            <person name="Mu D."/>
            <person name="Ma Y.Y."/>
            <person name="Niu Y.Y."/>
            <person name="Sun X.Q."/>
            <person name="Xia J.Q."/>
            <person name="Xiao J."/>
            <person name="Xiong Z.Q."/>
            <person name="Xu L."/>
            <person name="Yang L."/>
            <person name="Zhang Y."/>
            <person name="Zhao W."/>
            <person name="Zhao X.D."/>
            <person name="Zheng Y.T."/>
            <person name="Zhou J.M."/>
            <person name="Zhu Y.B."/>
            <person name="Zhang G.J."/>
            <person name="Wang J."/>
            <person name="Yao Y.G."/>
        </authorList>
    </citation>
    <scope>NUCLEOTIDE SEQUENCE [LARGE SCALE GENOMIC DNA]</scope>
</reference>
<organism evidence="2 3">
    <name type="scientific">Tupaia chinensis</name>
    <name type="common">Chinese tree shrew</name>
    <name type="synonym">Tupaia belangeri chinensis</name>
    <dbReference type="NCBI Taxonomy" id="246437"/>
    <lineage>
        <taxon>Eukaryota</taxon>
        <taxon>Metazoa</taxon>
        <taxon>Chordata</taxon>
        <taxon>Craniata</taxon>
        <taxon>Vertebrata</taxon>
        <taxon>Euteleostomi</taxon>
        <taxon>Mammalia</taxon>
        <taxon>Eutheria</taxon>
        <taxon>Euarchontoglires</taxon>
        <taxon>Scandentia</taxon>
        <taxon>Tupaiidae</taxon>
        <taxon>Tupaia</taxon>
    </lineage>
</organism>